<gene>
    <name evidence="1" type="ORF">MED297_15345</name>
</gene>
<keyword evidence="2" id="KW-1185">Reference proteome</keyword>
<dbReference type="PANTHER" id="PTHR43179">
    <property type="entry name" value="RHAMNOSYLTRANSFERASE WBBL"/>
    <property type="match status" value="1"/>
</dbReference>
<dbReference type="Gene3D" id="3.40.50.2000">
    <property type="entry name" value="Glycogen Phosphorylase B"/>
    <property type="match status" value="1"/>
</dbReference>
<comment type="caution">
    <text evidence="1">The sequence shown here is derived from an EMBL/GenBank/DDBJ whole genome shotgun (WGS) entry which is preliminary data.</text>
</comment>
<protein>
    <submittedName>
        <fullName evidence="1">Truncated O-antigen biosynthesis protein</fullName>
    </submittedName>
</protein>
<dbReference type="InterPro" id="IPR029044">
    <property type="entry name" value="Nucleotide-diphossugar_trans"/>
</dbReference>
<dbReference type="OrthoDB" id="9801954at2"/>
<reference evidence="1 2" key="1">
    <citation type="submission" date="2006-02" db="EMBL/GenBank/DDBJ databases">
        <authorList>
            <person name="Pinhassi J."/>
            <person name="Pedros-Alio C."/>
            <person name="Ferriera S."/>
            <person name="Johnson J."/>
            <person name="Kravitz S."/>
            <person name="Halpern A."/>
            <person name="Remington K."/>
            <person name="Beeson K."/>
            <person name="Tran B."/>
            <person name="Rogers Y.-H."/>
            <person name="Friedman R."/>
            <person name="Venter J.C."/>
        </authorList>
    </citation>
    <scope>NUCLEOTIDE SEQUENCE [LARGE SCALE GENOMIC DNA]</scope>
    <source>
        <strain evidence="1 2">MED297</strain>
    </source>
</reference>
<sequence>MISLITVSRSIENLDGLLSTLKDAIGDIPYEVLCSWNGDDSPPVKRFSDINIRFKTIKPYNFSSNNNELAKLAQYSTLLILNDDIEFDPYCIVNALKLFSKPKCGIVGANLRYPDGKVQHAGMFIDEKLMPYHYLKNQADFKDPRINFDREVPAVTGAFMLIDREEFLSIQFDEQCEVAAQDVILCLEYRERYSKAIMYCHDARAIHFENKTRKLFDQKLTPPNDIRIMKESIARQFSNEVITHPNSSTVKLRIVTEKPGWIMHRKGLEIAKRLSDSRINEDFPDANIHYYINYGYFNKRPKHGLVVANFTHFDESLHADKWVAVAKEVDHCVAVSEEAANNLRRFNIPDEKISVIKVGADVSFKPKMTVGIVGRVYNGGRKGEHLVKALTNDPDVMQGLKIVANNDSWGVPVWKFEDMSDFYRAVDFLLVPSLIEGGPVPFMEALATGTLAIAPPIGVIPEFPHIEYKTGDYDSLKSVITTTKKHYLQNKHGLSKYMLHHNWSSWANQHIALFQRLLSN</sequence>
<accession>A4BIY4</accession>
<dbReference type="SUPFAM" id="SSF53448">
    <property type="entry name" value="Nucleotide-diphospho-sugar transferases"/>
    <property type="match status" value="1"/>
</dbReference>
<dbReference type="STRING" id="314283.MED297_15345"/>
<evidence type="ECO:0000313" key="2">
    <source>
        <dbReference type="Proteomes" id="UP000005953"/>
    </source>
</evidence>
<dbReference type="PANTHER" id="PTHR43179:SF7">
    <property type="entry name" value="RHAMNOSYLTRANSFERASE WBBL"/>
    <property type="match status" value="1"/>
</dbReference>
<dbReference type="AlphaFoldDB" id="A4BIY4"/>
<dbReference type="RefSeq" id="WP_008043174.1">
    <property type="nucleotide sequence ID" value="NZ_CH724150.1"/>
</dbReference>
<name>A4BIY4_9GAMM</name>
<dbReference type="EMBL" id="AAOE01000029">
    <property type="protein sequence ID" value="EAR07917.1"/>
    <property type="molecule type" value="Genomic_DNA"/>
</dbReference>
<proteinExistence type="predicted"/>
<evidence type="ECO:0000313" key="1">
    <source>
        <dbReference type="EMBL" id="EAR07917.1"/>
    </source>
</evidence>
<dbReference type="Gene3D" id="3.90.550.10">
    <property type="entry name" value="Spore Coat Polysaccharide Biosynthesis Protein SpsA, Chain A"/>
    <property type="match status" value="1"/>
</dbReference>
<dbReference type="Proteomes" id="UP000005953">
    <property type="component" value="Unassembled WGS sequence"/>
</dbReference>
<organism evidence="1 2">
    <name type="scientific">Reinekea blandensis MED297</name>
    <dbReference type="NCBI Taxonomy" id="314283"/>
    <lineage>
        <taxon>Bacteria</taxon>
        <taxon>Pseudomonadati</taxon>
        <taxon>Pseudomonadota</taxon>
        <taxon>Gammaproteobacteria</taxon>
        <taxon>Oceanospirillales</taxon>
        <taxon>Saccharospirillaceae</taxon>
        <taxon>Reinekea</taxon>
    </lineage>
</organism>
<dbReference type="HOGENOM" id="CLU_523600_0_0_6"/>
<dbReference type="SUPFAM" id="SSF53756">
    <property type="entry name" value="UDP-Glycosyltransferase/glycogen phosphorylase"/>
    <property type="match status" value="1"/>
</dbReference>